<gene>
    <name evidence="1" type="ORF">AVEN_155900_1</name>
    <name evidence="2" type="ORF">AVEN_167808_1</name>
</gene>
<name>A0A4Y2KKA5_ARAVE</name>
<reference evidence="2 3" key="1">
    <citation type="journal article" date="2019" name="Sci. Rep.">
        <title>Orb-weaving spider Araneus ventricosus genome elucidates the spidroin gene catalogue.</title>
        <authorList>
            <person name="Kono N."/>
            <person name="Nakamura H."/>
            <person name="Ohtoshi R."/>
            <person name="Moran D.A.P."/>
            <person name="Shinohara A."/>
            <person name="Yoshida Y."/>
            <person name="Fujiwara M."/>
            <person name="Mori M."/>
            <person name="Tomita M."/>
            <person name="Arakawa K."/>
        </authorList>
    </citation>
    <scope>NUCLEOTIDE SEQUENCE [LARGE SCALE GENOMIC DNA]</scope>
</reference>
<proteinExistence type="predicted"/>
<accession>A0A4Y2KKA5</accession>
<dbReference type="EMBL" id="BGPR01004666">
    <property type="protein sequence ID" value="GBN02007.1"/>
    <property type="molecule type" value="Genomic_DNA"/>
</dbReference>
<sequence length="124" mass="13662">MDTRSQEVISKFWIGPMRVCYNNREFTDGLLPDKLAGIRSPWVYRNGGALAPPPVIVRTSYGGSGRDCVGHWDSGLSTGSYCDGCHSVFPYAKAGRGAISSGFITQFDCIYRIIVFLIITEFVV</sequence>
<dbReference type="AlphaFoldDB" id="A0A4Y2KKA5"/>
<dbReference type="Proteomes" id="UP000499080">
    <property type="component" value="Unassembled WGS sequence"/>
</dbReference>
<evidence type="ECO:0000313" key="1">
    <source>
        <dbReference type="EMBL" id="GBN01992.1"/>
    </source>
</evidence>
<keyword evidence="3" id="KW-1185">Reference proteome</keyword>
<evidence type="ECO:0000313" key="3">
    <source>
        <dbReference type="Proteomes" id="UP000499080"/>
    </source>
</evidence>
<organism evidence="2 3">
    <name type="scientific">Araneus ventricosus</name>
    <name type="common">Orbweaver spider</name>
    <name type="synonym">Epeira ventricosa</name>
    <dbReference type="NCBI Taxonomy" id="182803"/>
    <lineage>
        <taxon>Eukaryota</taxon>
        <taxon>Metazoa</taxon>
        <taxon>Ecdysozoa</taxon>
        <taxon>Arthropoda</taxon>
        <taxon>Chelicerata</taxon>
        <taxon>Arachnida</taxon>
        <taxon>Araneae</taxon>
        <taxon>Araneomorphae</taxon>
        <taxon>Entelegynae</taxon>
        <taxon>Araneoidea</taxon>
        <taxon>Araneidae</taxon>
        <taxon>Araneus</taxon>
    </lineage>
</organism>
<evidence type="ECO:0000313" key="2">
    <source>
        <dbReference type="EMBL" id="GBN02007.1"/>
    </source>
</evidence>
<protein>
    <submittedName>
        <fullName evidence="2">Uncharacterized protein</fullName>
    </submittedName>
</protein>
<comment type="caution">
    <text evidence="2">The sequence shown here is derived from an EMBL/GenBank/DDBJ whole genome shotgun (WGS) entry which is preliminary data.</text>
</comment>
<dbReference type="EMBL" id="BGPR01004665">
    <property type="protein sequence ID" value="GBN01992.1"/>
    <property type="molecule type" value="Genomic_DNA"/>
</dbReference>